<gene>
    <name evidence="2" type="ORF">PABY_13280</name>
</gene>
<name>A0ABN6ZNC3_9CREN</name>
<evidence type="ECO:0000313" key="3">
    <source>
        <dbReference type="Proteomes" id="UP001341135"/>
    </source>
</evidence>
<dbReference type="PANTHER" id="PTHR31302:SF28">
    <property type="entry name" value="METALLOPHOSPHOESTERASE, CALCINEURIN SUPERFAMILY"/>
    <property type="match status" value="1"/>
</dbReference>
<dbReference type="EMBL" id="AP028907">
    <property type="protein sequence ID" value="BES81761.1"/>
    <property type="molecule type" value="Genomic_DNA"/>
</dbReference>
<dbReference type="InterPro" id="IPR004843">
    <property type="entry name" value="Calcineurin-like_PHP"/>
</dbReference>
<dbReference type="Gene3D" id="3.60.21.10">
    <property type="match status" value="1"/>
</dbReference>
<proteinExistence type="predicted"/>
<dbReference type="SUPFAM" id="SSF56300">
    <property type="entry name" value="Metallo-dependent phosphatases"/>
    <property type="match status" value="1"/>
</dbReference>
<dbReference type="InterPro" id="IPR051158">
    <property type="entry name" value="Metallophosphoesterase_sf"/>
</dbReference>
<evidence type="ECO:0000259" key="1">
    <source>
        <dbReference type="Pfam" id="PF00149"/>
    </source>
</evidence>
<protein>
    <submittedName>
        <fullName evidence="2">Metallophosphoesterase</fullName>
    </submittedName>
</protein>
<feature type="domain" description="Calcineurin-like phosphoesterase" evidence="1">
    <location>
        <begin position="84"/>
        <end position="240"/>
    </location>
</feature>
<reference evidence="2 3" key="1">
    <citation type="submission" date="2023-09" db="EMBL/GenBank/DDBJ databases">
        <title>Pyrofollis japonicus gen. nov. sp. nov., a novel member of the family Pyrodictiaceae isolated from the Iheya North hydrothermal field.</title>
        <authorList>
            <person name="Miyazaki U."/>
            <person name="Sanari M."/>
            <person name="Tame A."/>
            <person name="Kitajima M."/>
            <person name="Okamoto A."/>
            <person name="Sawayama S."/>
            <person name="Miyazaki J."/>
            <person name="Takai K."/>
            <person name="Nakagawa S."/>
        </authorList>
    </citation>
    <scope>NUCLEOTIDE SEQUENCE [LARGE SCALE GENOMIC DNA]</scope>
    <source>
        <strain evidence="2 3">AV2</strain>
    </source>
</reference>
<accession>A0ABN6ZNC3</accession>
<keyword evidence="3" id="KW-1185">Reference proteome</keyword>
<organism evidence="2 3">
    <name type="scientific">Pyrodictium abyssi</name>
    <dbReference type="NCBI Taxonomy" id="54256"/>
    <lineage>
        <taxon>Archaea</taxon>
        <taxon>Thermoproteota</taxon>
        <taxon>Thermoprotei</taxon>
        <taxon>Desulfurococcales</taxon>
        <taxon>Pyrodictiaceae</taxon>
        <taxon>Pyrodictium</taxon>
    </lineage>
</organism>
<sequence>MLPTRVGLVKLFAPEGPAARGRLRRGAKRGRGACPQAGVQRGLVERGRLRALALLAGVFAAPGLLEPPLAGVELTRVRLGLGRRVLLLADMHIHGKPNAMAVEAARASKPDVIVVAGDTWDERSPGLAAVEETLREAARHARAGVAVLGNHEEWARDRISLEDGIRVLEDAGYTVLVDSDAEVQGLRVAGLRWRDNPRRYEEPLSRLAPGTDIVVSHSPDAFNHLPRAAGRLVMLSGHTHGGQWCLPGGYAPFTNSVYGYRWGLYRRGEAALYVSRGLGEMIPPRLYCRYQAVVIE</sequence>
<dbReference type="PANTHER" id="PTHR31302">
    <property type="entry name" value="TRANSMEMBRANE PROTEIN WITH METALLOPHOSPHOESTERASE DOMAIN-RELATED"/>
    <property type="match status" value="1"/>
</dbReference>
<evidence type="ECO:0000313" key="2">
    <source>
        <dbReference type="EMBL" id="BES81761.1"/>
    </source>
</evidence>
<dbReference type="Proteomes" id="UP001341135">
    <property type="component" value="Chromosome"/>
</dbReference>
<dbReference type="Pfam" id="PF00149">
    <property type="entry name" value="Metallophos"/>
    <property type="match status" value="1"/>
</dbReference>
<dbReference type="InterPro" id="IPR029052">
    <property type="entry name" value="Metallo-depent_PP-like"/>
</dbReference>